<dbReference type="Gene3D" id="3.40.50.300">
    <property type="entry name" value="P-loop containing nucleotide triphosphate hydrolases"/>
    <property type="match status" value="1"/>
</dbReference>
<keyword evidence="4 6" id="KW-0863">Zinc-finger</keyword>
<dbReference type="Ensembl" id="ENSSRHT00000006611.1">
    <property type="protein sequence ID" value="ENSSRHP00000006390.1"/>
    <property type="gene ID" value="ENSSRHG00000003893.1"/>
</dbReference>
<dbReference type="InterPro" id="IPR013083">
    <property type="entry name" value="Znf_RING/FYVE/PHD"/>
</dbReference>
<gene>
    <name evidence="10" type="primary">LOC107753084</name>
</gene>
<dbReference type="Gene3D" id="3.30.160.60">
    <property type="entry name" value="Classic Zinc Finger"/>
    <property type="match status" value="1"/>
</dbReference>
<evidence type="ECO:0000259" key="9">
    <source>
        <dbReference type="PROSITE" id="PS50119"/>
    </source>
</evidence>
<evidence type="ECO:0000256" key="5">
    <source>
        <dbReference type="ARBA" id="ARBA00022833"/>
    </source>
</evidence>
<dbReference type="KEGG" id="srx:107753084"/>
<feature type="domain" description="RING-type" evidence="8">
    <location>
        <begin position="13"/>
        <end position="53"/>
    </location>
</feature>
<evidence type="ECO:0000256" key="1">
    <source>
        <dbReference type="ARBA" id="ARBA00008535"/>
    </source>
</evidence>
<dbReference type="Pfam" id="PF04548">
    <property type="entry name" value="AIG1"/>
    <property type="match status" value="1"/>
</dbReference>
<dbReference type="PANTHER" id="PTHR32046:SF11">
    <property type="entry name" value="IMMUNE-ASSOCIATED NUCLEOTIDE-BINDING PROTEIN 10-LIKE"/>
    <property type="match status" value="1"/>
</dbReference>
<dbReference type="Pfam" id="PF00643">
    <property type="entry name" value="zf-B_box"/>
    <property type="match status" value="1"/>
</dbReference>
<dbReference type="PROSITE" id="PS00518">
    <property type="entry name" value="ZF_RING_1"/>
    <property type="match status" value="1"/>
</dbReference>
<dbReference type="InterPro" id="IPR027370">
    <property type="entry name" value="Znf-RING_euk"/>
</dbReference>
<sequence length="680" mass="78392">MASLHVSGEEISCPVCSEIFKTPVLLSCTHNVCKECLHQFWRTTDTQQCPVCRRRSSKLEPPVNLALQNLCESLLKQRNESCSSGSEEICSLHSEKLKLFCLEDKQAVCVECVSSQQHDKHTFRPISEAVPSDKEEHYTPLKSLPEKLKHKESIKGKFEKTGQHIHNKNDLIKKSILIEDGNPARYHLQKRTDNLDQSEPYKKMTFGERDRHKPHKTILLVGETGTGKTTLINVMINYMLGVQRKDKVWFEITDDQSDRTQVHSQTSSITVYGFYLQESPINLTIIDTPGYGNTRGVDLDKDITMSLHRLSELEGWVREIDAVCLVIMAHQNRLSDRQIYIFDALQTLFGRDIAENILLLFTHSTGAPPKNALAAVKEAQIKCAVNEQNQPVFFLFDNCQSEAADEEYETIQEQSWNLSIGGITGLFNCLDKKCSISLKLTRDVLQKREQLETNISNLQSRVQEMKQKENELKQTQETLKKNQEYVKNDKNFEYEVEVAYKERIDIDSSKAKMAMCCTVCEENCHYPGCWWVSDLSWCSVMKNYHCTVCTNKCHCSKHIKTAKIYETKTKKEKRTDEDLKKEYNEKIGHGVSLVKKLEDDLQELEREKRKLVKAAFHSTGTLEKIALNTDSLITFQHIDFLIETLKERNEPENAKTLENIKMRAEKKQGALGYFRYYFKK</sequence>
<dbReference type="OrthoDB" id="2611327at2759"/>
<dbReference type="SUPFAM" id="SSF57845">
    <property type="entry name" value="B-box zinc-binding domain"/>
    <property type="match status" value="1"/>
</dbReference>
<evidence type="ECO:0000256" key="6">
    <source>
        <dbReference type="PROSITE-ProRule" id="PRU00024"/>
    </source>
</evidence>
<dbReference type="InterPro" id="IPR027417">
    <property type="entry name" value="P-loop_NTPase"/>
</dbReference>
<dbReference type="PROSITE" id="PS00675">
    <property type="entry name" value="SIGMA54_INTERACT_1"/>
    <property type="match status" value="1"/>
</dbReference>
<dbReference type="SMART" id="SM00184">
    <property type="entry name" value="RING"/>
    <property type="match status" value="1"/>
</dbReference>
<organism evidence="10 11">
    <name type="scientific">Sinocyclocheilus rhinocerous</name>
    <dbReference type="NCBI Taxonomy" id="307959"/>
    <lineage>
        <taxon>Eukaryota</taxon>
        <taxon>Metazoa</taxon>
        <taxon>Chordata</taxon>
        <taxon>Craniata</taxon>
        <taxon>Vertebrata</taxon>
        <taxon>Euteleostomi</taxon>
        <taxon>Actinopterygii</taxon>
        <taxon>Neopterygii</taxon>
        <taxon>Teleostei</taxon>
        <taxon>Ostariophysi</taxon>
        <taxon>Cypriniformes</taxon>
        <taxon>Cyprinidae</taxon>
        <taxon>Cyprininae</taxon>
        <taxon>Sinocyclocheilus</taxon>
    </lineage>
</organism>
<evidence type="ECO:0000313" key="11">
    <source>
        <dbReference type="Proteomes" id="UP000472270"/>
    </source>
</evidence>
<dbReference type="PROSITE" id="PS50089">
    <property type="entry name" value="ZF_RING_2"/>
    <property type="match status" value="1"/>
</dbReference>
<dbReference type="GO" id="GO:0008270">
    <property type="term" value="F:zinc ion binding"/>
    <property type="evidence" value="ECO:0007669"/>
    <property type="project" value="UniProtKB-KW"/>
</dbReference>
<keyword evidence="11" id="KW-1185">Reference proteome</keyword>
<evidence type="ECO:0000256" key="3">
    <source>
        <dbReference type="ARBA" id="ARBA00022741"/>
    </source>
</evidence>
<name>A0A673G2U3_9TELE</name>
<reference evidence="10" key="2">
    <citation type="submission" date="2025-09" db="UniProtKB">
        <authorList>
            <consortium name="Ensembl"/>
        </authorList>
    </citation>
    <scope>IDENTIFICATION</scope>
</reference>
<dbReference type="RefSeq" id="XP_016424669.1">
    <property type="nucleotide sequence ID" value="XM_016569183.1"/>
</dbReference>
<protein>
    <submittedName>
        <fullName evidence="10">Uncharacterized LOC107753084</fullName>
    </submittedName>
</protein>
<dbReference type="Proteomes" id="UP000472270">
    <property type="component" value="Unassembled WGS sequence"/>
</dbReference>
<keyword evidence="3" id="KW-0547">Nucleotide-binding</keyword>
<reference evidence="10" key="1">
    <citation type="submission" date="2025-08" db="UniProtKB">
        <authorList>
            <consortium name="Ensembl"/>
        </authorList>
    </citation>
    <scope>IDENTIFICATION</scope>
</reference>
<dbReference type="InterPro" id="IPR017907">
    <property type="entry name" value="Znf_RING_CS"/>
</dbReference>
<dbReference type="PANTHER" id="PTHR32046">
    <property type="entry name" value="G DOMAIN-CONTAINING PROTEIN"/>
    <property type="match status" value="1"/>
</dbReference>
<feature type="domain" description="B box-type" evidence="9">
    <location>
        <begin position="85"/>
        <end position="126"/>
    </location>
</feature>
<keyword evidence="2" id="KW-0479">Metal-binding</keyword>
<dbReference type="InterPro" id="IPR006703">
    <property type="entry name" value="G_AIG1"/>
</dbReference>
<accession>A0A673G2U3</accession>
<dbReference type="PROSITE" id="PS50119">
    <property type="entry name" value="ZF_BBOX"/>
    <property type="match status" value="1"/>
</dbReference>
<evidence type="ECO:0000256" key="4">
    <source>
        <dbReference type="ARBA" id="ARBA00022771"/>
    </source>
</evidence>
<feature type="coiled-coil region" evidence="7">
    <location>
        <begin position="587"/>
        <end position="614"/>
    </location>
</feature>
<keyword evidence="5" id="KW-0862">Zinc</keyword>
<dbReference type="SMART" id="SM00336">
    <property type="entry name" value="BBOX"/>
    <property type="match status" value="1"/>
</dbReference>
<dbReference type="InterPro" id="IPR025662">
    <property type="entry name" value="Sigma_54_int_dom_ATP-bd_1"/>
</dbReference>
<feature type="coiled-coil region" evidence="7">
    <location>
        <begin position="441"/>
        <end position="485"/>
    </location>
</feature>
<dbReference type="InterPro" id="IPR001841">
    <property type="entry name" value="Znf_RING"/>
</dbReference>
<dbReference type="Gene3D" id="3.30.40.10">
    <property type="entry name" value="Zinc/RING finger domain, C3HC4 (zinc finger)"/>
    <property type="match status" value="1"/>
</dbReference>
<dbReference type="Pfam" id="PF13445">
    <property type="entry name" value="zf-RING_UBOX"/>
    <property type="match status" value="1"/>
</dbReference>
<comment type="similarity">
    <text evidence="1">Belongs to the TRAFAC class TrmE-Era-EngA-EngB-Septin-like GTPase superfamily. AIG1/Toc34/Toc159-like paraseptin GTPase family. IAN subfamily.</text>
</comment>
<proteinExistence type="inferred from homology"/>
<evidence type="ECO:0000256" key="7">
    <source>
        <dbReference type="SAM" id="Coils"/>
    </source>
</evidence>
<dbReference type="SUPFAM" id="SSF52540">
    <property type="entry name" value="P-loop containing nucleoside triphosphate hydrolases"/>
    <property type="match status" value="2"/>
</dbReference>
<evidence type="ECO:0000256" key="2">
    <source>
        <dbReference type="ARBA" id="ARBA00022723"/>
    </source>
</evidence>
<evidence type="ECO:0000313" key="10">
    <source>
        <dbReference type="Ensembl" id="ENSSRHP00000006390.1"/>
    </source>
</evidence>
<evidence type="ECO:0000259" key="8">
    <source>
        <dbReference type="PROSITE" id="PS50089"/>
    </source>
</evidence>
<keyword evidence="7" id="KW-0175">Coiled coil</keyword>
<dbReference type="SUPFAM" id="SSF57850">
    <property type="entry name" value="RING/U-box"/>
    <property type="match status" value="1"/>
</dbReference>
<dbReference type="GO" id="GO:0005525">
    <property type="term" value="F:GTP binding"/>
    <property type="evidence" value="ECO:0007669"/>
    <property type="project" value="InterPro"/>
</dbReference>
<dbReference type="AlphaFoldDB" id="A0A673G2U3"/>
<dbReference type="InterPro" id="IPR000315">
    <property type="entry name" value="Znf_B-box"/>
</dbReference>
<dbReference type="GeneID" id="107753084"/>